<dbReference type="GO" id="GO:0015941">
    <property type="term" value="P:pantothenate catabolic process"/>
    <property type="evidence" value="ECO:0007669"/>
    <property type="project" value="InterPro"/>
</dbReference>
<feature type="region of interest" description="Phosphopantothenate--cysteine ligase" evidence="3">
    <location>
        <begin position="192"/>
        <end position="406"/>
    </location>
</feature>
<feature type="binding site" evidence="3">
    <location>
        <begin position="308"/>
        <end position="311"/>
    </location>
    <ligand>
        <name>CTP</name>
        <dbReference type="ChEBI" id="CHEBI:37563"/>
    </ligand>
</feature>
<keyword evidence="3 4" id="KW-0288">FMN</keyword>
<keyword evidence="3 4" id="KW-0285">Flavoprotein</keyword>
<dbReference type="GO" id="GO:0046872">
    <property type="term" value="F:metal ion binding"/>
    <property type="evidence" value="ECO:0007669"/>
    <property type="project" value="UniProtKB-KW"/>
</dbReference>
<gene>
    <name evidence="3 7" type="primary">coaBC</name>
    <name evidence="7" type="ORF">OG327_05465</name>
</gene>
<dbReference type="GO" id="GO:0004633">
    <property type="term" value="F:phosphopantothenoylcysteine decarboxylase activity"/>
    <property type="evidence" value="ECO:0007669"/>
    <property type="project" value="UniProtKB-UniRule"/>
</dbReference>
<dbReference type="NCBIfam" id="TIGR00521">
    <property type="entry name" value="coaBC_dfp"/>
    <property type="match status" value="1"/>
</dbReference>
<dbReference type="EMBL" id="CP108264">
    <property type="protein sequence ID" value="WTU72833.1"/>
    <property type="molecule type" value="Genomic_DNA"/>
</dbReference>
<keyword evidence="3" id="KW-0479">Metal-binding</keyword>
<feature type="binding site" evidence="3">
    <location>
        <position position="342"/>
    </location>
    <ligand>
        <name>CTP</name>
        <dbReference type="ChEBI" id="CHEBI:37563"/>
    </ligand>
</feature>
<dbReference type="InterPro" id="IPR007085">
    <property type="entry name" value="DNA/pantothenate-metab_flavo_C"/>
</dbReference>
<comment type="catalytic activity">
    <reaction evidence="3 4">
        <text>(R)-4'-phosphopantothenate + L-cysteine + CTP = N-[(R)-4-phosphopantothenoyl]-L-cysteine + CMP + diphosphate + H(+)</text>
        <dbReference type="Rhea" id="RHEA:19397"/>
        <dbReference type="ChEBI" id="CHEBI:10986"/>
        <dbReference type="ChEBI" id="CHEBI:15378"/>
        <dbReference type="ChEBI" id="CHEBI:33019"/>
        <dbReference type="ChEBI" id="CHEBI:35235"/>
        <dbReference type="ChEBI" id="CHEBI:37563"/>
        <dbReference type="ChEBI" id="CHEBI:59458"/>
        <dbReference type="ChEBI" id="CHEBI:60377"/>
        <dbReference type="EC" id="6.3.2.5"/>
    </reaction>
</comment>
<dbReference type="HAMAP" id="MF_02225">
    <property type="entry name" value="CoaBC"/>
    <property type="match status" value="1"/>
</dbReference>
<comment type="cofactor">
    <cofactor evidence="3">
        <name>Mg(2+)</name>
        <dbReference type="ChEBI" id="CHEBI:18420"/>
    </cofactor>
</comment>
<keyword evidence="2 3" id="KW-0456">Lyase</keyword>
<comment type="similarity">
    <text evidence="3 4">In the N-terminal section; belongs to the HFCD (homo-oligomeric flavin containing Cys decarboxylase) superfamily.</text>
</comment>
<keyword evidence="3" id="KW-0460">Magnesium</keyword>
<feature type="domain" description="Flavoprotein" evidence="5">
    <location>
        <begin position="5"/>
        <end position="173"/>
    </location>
</feature>
<comment type="catalytic activity">
    <reaction evidence="3 4">
        <text>N-[(R)-4-phosphopantothenoyl]-L-cysteine + H(+) = (R)-4'-phosphopantetheine + CO2</text>
        <dbReference type="Rhea" id="RHEA:16793"/>
        <dbReference type="ChEBI" id="CHEBI:15378"/>
        <dbReference type="ChEBI" id="CHEBI:16526"/>
        <dbReference type="ChEBI" id="CHEBI:59458"/>
        <dbReference type="ChEBI" id="CHEBI:61723"/>
        <dbReference type="EC" id="4.1.1.36"/>
    </reaction>
</comment>
<dbReference type="AlphaFoldDB" id="A0AAU2JN14"/>
<comment type="cofactor">
    <cofactor evidence="3">
        <name>FMN</name>
        <dbReference type="ChEBI" id="CHEBI:58210"/>
    </cofactor>
    <text evidence="3">Binds 1 FMN per subunit.</text>
</comment>
<dbReference type="InterPro" id="IPR035929">
    <property type="entry name" value="CoaB-like_sf"/>
</dbReference>
<dbReference type="EC" id="6.3.2.5" evidence="3"/>
<sequence length="406" mass="42582">MAKPKVVLGVSGGIAAYKACELLRRLTESGHDVRVVPTEASLNFVGEATWAALSGNPASTEVWETVHEVPHVRIGQSADLVVVAPATADMLAKAAHGLADDLLTNTLLTARCPVVFAPAMHTEMWEHPATQENVATLRRRGAVVIEPAVGRLTGKDTGKGRLPDPEEIFEVCRHVLRRGGAAAGPDLAGRHVVISAGGTREPLDPVRFLGNRSSGKQGYALARTAVARGARVTLVAANTALADPAGVDVVRVGTAVQLREAVLKAAADADAVVMAAAVADFRPAQYAGGKIKKKDGQEPAPVALVRNPDVLAEISADRAREGQIVVGFAAETDDVLANGRAKLVRKGCDLLVVNEVGESKTFGSEENEAVILASDGSETQVPYGPKEALAEVIWDHVGPRLPLRRA</sequence>
<dbReference type="GO" id="GO:0015937">
    <property type="term" value="P:coenzyme A biosynthetic process"/>
    <property type="evidence" value="ECO:0007669"/>
    <property type="project" value="UniProtKB-UniRule"/>
</dbReference>
<dbReference type="SUPFAM" id="SSF52507">
    <property type="entry name" value="Homo-oligomeric flavin-containing Cys decarboxylases, HFCD"/>
    <property type="match status" value="1"/>
</dbReference>
<feature type="binding site" evidence="3">
    <location>
        <position position="290"/>
    </location>
    <ligand>
        <name>CTP</name>
        <dbReference type="ChEBI" id="CHEBI:37563"/>
    </ligand>
</feature>
<comment type="function">
    <text evidence="4">Catalyzes two steps in the biosynthesis of coenzyme A. In the first step cysteine is conjugated to 4'-phosphopantothenate to form 4-phosphopantothenoylcysteine, in the latter compound is decarboxylated to form 4'-phosphopantotheine.</text>
</comment>
<proteinExistence type="inferred from homology"/>
<keyword evidence="3 4" id="KW-0436">Ligase</keyword>
<feature type="binding site" evidence="3">
    <location>
        <position position="280"/>
    </location>
    <ligand>
        <name>CTP</name>
        <dbReference type="ChEBI" id="CHEBI:37563"/>
    </ligand>
</feature>
<dbReference type="GO" id="GO:0004632">
    <property type="term" value="F:phosphopantothenate--cysteine ligase activity"/>
    <property type="evidence" value="ECO:0007669"/>
    <property type="project" value="UniProtKB-UniRule"/>
</dbReference>
<feature type="domain" description="DNA/pantothenate metabolism flavoprotein C-terminal" evidence="6">
    <location>
        <begin position="187"/>
        <end position="397"/>
    </location>
</feature>
<organism evidence="7">
    <name type="scientific">Streptomyces sp. NBC_00049</name>
    <dbReference type="NCBI Taxonomy" id="2903617"/>
    <lineage>
        <taxon>Bacteria</taxon>
        <taxon>Bacillati</taxon>
        <taxon>Actinomycetota</taxon>
        <taxon>Actinomycetes</taxon>
        <taxon>Kitasatosporales</taxon>
        <taxon>Streptomycetaceae</taxon>
        <taxon>Streptomyces</taxon>
    </lineage>
</organism>
<dbReference type="InterPro" id="IPR003382">
    <property type="entry name" value="Flavoprotein"/>
</dbReference>
<dbReference type="GO" id="GO:0010181">
    <property type="term" value="F:FMN binding"/>
    <property type="evidence" value="ECO:0007669"/>
    <property type="project" value="UniProtKB-UniRule"/>
</dbReference>
<evidence type="ECO:0000259" key="6">
    <source>
        <dbReference type="Pfam" id="PF04127"/>
    </source>
</evidence>
<dbReference type="InterPro" id="IPR036551">
    <property type="entry name" value="Flavin_trans-like"/>
</dbReference>
<name>A0AAU2JN14_9ACTN</name>
<dbReference type="Gene3D" id="3.40.50.10300">
    <property type="entry name" value="CoaB-like"/>
    <property type="match status" value="1"/>
</dbReference>
<evidence type="ECO:0000259" key="5">
    <source>
        <dbReference type="Pfam" id="PF02441"/>
    </source>
</evidence>
<dbReference type="InterPro" id="IPR005252">
    <property type="entry name" value="CoaBC"/>
</dbReference>
<feature type="binding site" evidence="3">
    <location>
        <position position="346"/>
    </location>
    <ligand>
        <name>CTP</name>
        <dbReference type="ChEBI" id="CHEBI:37563"/>
    </ligand>
</feature>
<reference evidence="7" key="1">
    <citation type="submission" date="2022-10" db="EMBL/GenBank/DDBJ databases">
        <title>The complete genomes of actinobacterial strains from the NBC collection.</title>
        <authorList>
            <person name="Joergensen T.S."/>
            <person name="Alvarez Arevalo M."/>
            <person name="Sterndorff E.B."/>
            <person name="Faurdal D."/>
            <person name="Vuksanovic O."/>
            <person name="Mourched A.-S."/>
            <person name="Charusanti P."/>
            <person name="Shaw S."/>
            <person name="Blin K."/>
            <person name="Weber T."/>
        </authorList>
    </citation>
    <scope>NUCLEOTIDE SEQUENCE</scope>
    <source>
        <strain evidence="7">NBC_00049</strain>
    </source>
</reference>
<comment type="pathway">
    <text evidence="3 4">Cofactor biosynthesis; coenzyme A biosynthesis; CoA from (R)-pantothenate: step 2/5.</text>
</comment>
<dbReference type="SUPFAM" id="SSF102645">
    <property type="entry name" value="CoaB-like"/>
    <property type="match status" value="1"/>
</dbReference>
<dbReference type="EC" id="4.1.1.36" evidence="3"/>
<comment type="caution">
    <text evidence="3">Lacks conserved residue(s) required for the propagation of feature annotation.</text>
</comment>
<evidence type="ECO:0000256" key="4">
    <source>
        <dbReference type="RuleBase" id="RU364078"/>
    </source>
</evidence>
<keyword evidence="1 3" id="KW-0210">Decarboxylase</keyword>
<feature type="region of interest" description="Phosphopantothenoylcysteine decarboxylase" evidence="3">
    <location>
        <begin position="1"/>
        <end position="191"/>
    </location>
</feature>
<dbReference type="Gene3D" id="3.40.50.1950">
    <property type="entry name" value="Flavin prenyltransferase-like"/>
    <property type="match status" value="1"/>
</dbReference>
<comment type="similarity">
    <text evidence="3 4">In the C-terminal section; belongs to the PPC synthetase family.</text>
</comment>
<evidence type="ECO:0000256" key="1">
    <source>
        <dbReference type="ARBA" id="ARBA00022793"/>
    </source>
</evidence>
<dbReference type="PANTHER" id="PTHR14359:SF6">
    <property type="entry name" value="PHOSPHOPANTOTHENOYLCYSTEINE DECARBOXYLASE"/>
    <property type="match status" value="1"/>
</dbReference>
<evidence type="ECO:0000256" key="3">
    <source>
        <dbReference type="HAMAP-Rule" id="MF_02225"/>
    </source>
</evidence>
<dbReference type="Pfam" id="PF04127">
    <property type="entry name" value="DFP"/>
    <property type="match status" value="1"/>
</dbReference>
<keyword evidence="3" id="KW-0511">Multifunctional enzyme</keyword>
<dbReference type="PANTHER" id="PTHR14359">
    <property type="entry name" value="HOMO-OLIGOMERIC FLAVIN CONTAINING CYS DECARBOXYLASE FAMILY"/>
    <property type="match status" value="1"/>
</dbReference>
<protein>
    <recommendedName>
        <fullName evidence="3">Coenzyme A biosynthesis bifunctional protein CoaBC</fullName>
    </recommendedName>
    <alternativeName>
        <fullName evidence="3">DNA/pantothenate metabolism flavoprotein</fullName>
    </alternativeName>
    <alternativeName>
        <fullName evidence="3">Phosphopantothenoylcysteine synthetase/decarboxylase</fullName>
        <shortName evidence="3">PPCS-PPCDC</shortName>
    </alternativeName>
    <domain>
        <recommendedName>
            <fullName evidence="3">Phosphopantothenoylcysteine decarboxylase</fullName>
            <shortName evidence="3">PPC decarboxylase</shortName>
            <shortName evidence="3">PPC-DC</shortName>
            <ecNumber evidence="3">4.1.1.36</ecNumber>
        </recommendedName>
        <alternativeName>
            <fullName evidence="3">CoaC</fullName>
        </alternativeName>
    </domain>
    <domain>
        <recommendedName>
            <fullName evidence="3">Phosphopantothenate--cysteine ligase</fullName>
            <ecNumber evidence="3">6.3.2.5</ecNumber>
        </recommendedName>
        <alternativeName>
            <fullName evidence="3">CoaB</fullName>
        </alternativeName>
        <alternativeName>
            <fullName evidence="3">Phosphopantothenoylcysteine synthetase</fullName>
            <shortName evidence="3">PPC synthetase</shortName>
            <shortName evidence="3">PPC-S</shortName>
        </alternativeName>
    </domain>
</protein>
<comment type="pathway">
    <text evidence="3 4">Cofactor biosynthesis; coenzyme A biosynthesis; CoA from (R)-pantothenate: step 3/5.</text>
</comment>
<evidence type="ECO:0000256" key="2">
    <source>
        <dbReference type="ARBA" id="ARBA00023239"/>
    </source>
</evidence>
<accession>A0AAU2JN14</accession>
<evidence type="ECO:0000313" key="7">
    <source>
        <dbReference type="EMBL" id="WTU72833.1"/>
    </source>
</evidence>
<comment type="function">
    <text evidence="3">Catalyzes two sequential steps in the biosynthesis of coenzyme A. In the first step cysteine is conjugated to 4'-phosphopantothenate to form 4-phosphopantothenoylcysteine. In the second step the latter compound is decarboxylated to form 4'-phosphopantotheine.</text>
</comment>
<feature type="binding site" evidence="3">
    <location>
        <position position="328"/>
    </location>
    <ligand>
        <name>CTP</name>
        <dbReference type="ChEBI" id="CHEBI:37563"/>
    </ligand>
</feature>
<dbReference type="Pfam" id="PF02441">
    <property type="entry name" value="Flavoprotein"/>
    <property type="match status" value="1"/>
</dbReference>
<dbReference type="GO" id="GO:0071513">
    <property type="term" value="C:phosphopantothenoylcysteine decarboxylase complex"/>
    <property type="evidence" value="ECO:0007669"/>
    <property type="project" value="TreeGrafter"/>
</dbReference>